<evidence type="ECO:0000313" key="4">
    <source>
        <dbReference type="EMBL" id="AZT90855.1"/>
    </source>
</evidence>
<evidence type="ECO:0000256" key="2">
    <source>
        <dbReference type="SAM" id="MobiDB-lite"/>
    </source>
</evidence>
<evidence type="ECO:0000256" key="3">
    <source>
        <dbReference type="SAM" id="Phobius"/>
    </source>
</evidence>
<keyword evidence="5" id="KW-1185">Reference proteome</keyword>
<keyword evidence="3" id="KW-1133">Transmembrane helix</keyword>
<feature type="transmembrane region" description="Helical" evidence="3">
    <location>
        <begin position="10"/>
        <end position="28"/>
    </location>
</feature>
<feature type="compositionally biased region" description="Low complexity" evidence="2">
    <location>
        <begin position="264"/>
        <end position="276"/>
    </location>
</feature>
<evidence type="ECO:0008006" key="6">
    <source>
        <dbReference type="Google" id="ProtNLM"/>
    </source>
</evidence>
<reference evidence="4 5" key="1">
    <citation type="submission" date="2018-12" db="EMBL/GenBank/DDBJ databases">
        <title>Genome sequence from the cellulolytic species, Caldicellulosiruptor changbaiensis.</title>
        <authorList>
            <person name="Blumer-Schuette S.E."/>
            <person name="Mendoza C."/>
        </authorList>
    </citation>
    <scope>NUCLEOTIDE SEQUENCE [LARGE SCALE GENOMIC DNA]</scope>
    <source>
        <strain evidence="4 5">CBS-Z</strain>
    </source>
</reference>
<accession>A0A3T0D6X9</accession>
<sequence length="416" mass="47752">MQITDRDKKLLMILVMFLVAVAFYNFFYKPYSEKLSQLKSEKQTLENRLNEINQRIASYNLSKERLQEIEELYADLSNKIPPNQDEKFSMLDLKRLSEMVGAKTSDYTFSQKQKVNTSINNINIVNAYYYSSKQNWQITYANFKKLLYLQKDFSPLFSLDGITLSNANDKIAASFEIRFYGFEDNLAQPRQWPQFRMPTGKGDIFKGGTAPKIKFNYTEESIKKNENPAQSALKMERTDNATVKQQGQITSVTPTDSQTKEKSNNAQQSSTQQTEQNIDFNKADFVATISTLYSPTTNISLEKTGKGSIFGAKKNIENAYIRLEKRDNKYYFKMGTEGSIFPQDGNGEEFVPNSSNYILIVIFSTPRKFKDDKNVVTMTVNNATDKITKVYILNDDKQKPRVNVVTKGSNVQVIRK</sequence>
<feature type="compositionally biased region" description="Polar residues" evidence="2">
    <location>
        <begin position="240"/>
        <end position="257"/>
    </location>
</feature>
<dbReference type="KEGG" id="ccha:ELD05_09505"/>
<keyword evidence="3" id="KW-0812">Transmembrane</keyword>
<keyword evidence="1" id="KW-0175">Coiled coil</keyword>
<dbReference type="AlphaFoldDB" id="A0A3T0D6X9"/>
<gene>
    <name evidence="4" type="ORF">ELD05_09505</name>
</gene>
<evidence type="ECO:0000313" key="5">
    <source>
        <dbReference type="Proteomes" id="UP000282930"/>
    </source>
</evidence>
<name>A0A3T0D6X9_9FIRM</name>
<protein>
    <recommendedName>
        <fullName evidence="6">Type IV pilus assembly protein PilO</fullName>
    </recommendedName>
</protein>
<keyword evidence="3" id="KW-0472">Membrane</keyword>
<dbReference type="RefSeq" id="WP_127352235.1">
    <property type="nucleotide sequence ID" value="NZ_CP034791.1"/>
</dbReference>
<feature type="region of interest" description="Disordered" evidence="2">
    <location>
        <begin position="238"/>
        <end position="276"/>
    </location>
</feature>
<proteinExistence type="predicted"/>
<feature type="coiled-coil region" evidence="1">
    <location>
        <begin position="28"/>
        <end position="79"/>
    </location>
</feature>
<dbReference type="EMBL" id="CP034791">
    <property type="protein sequence ID" value="AZT90855.1"/>
    <property type="molecule type" value="Genomic_DNA"/>
</dbReference>
<evidence type="ECO:0000256" key="1">
    <source>
        <dbReference type="SAM" id="Coils"/>
    </source>
</evidence>
<dbReference type="Proteomes" id="UP000282930">
    <property type="component" value="Chromosome"/>
</dbReference>
<organism evidence="4 5">
    <name type="scientific">Caldicellulosiruptor changbaiensis</name>
    <dbReference type="NCBI Taxonomy" id="1222016"/>
    <lineage>
        <taxon>Bacteria</taxon>
        <taxon>Bacillati</taxon>
        <taxon>Bacillota</taxon>
        <taxon>Bacillota incertae sedis</taxon>
        <taxon>Caldicellulosiruptorales</taxon>
        <taxon>Caldicellulosiruptoraceae</taxon>
        <taxon>Caldicellulosiruptor</taxon>
    </lineage>
</organism>